<proteinExistence type="predicted"/>
<dbReference type="GO" id="GO:0003677">
    <property type="term" value="F:DNA binding"/>
    <property type="evidence" value="ECO:0007669"/>
    <property type="project" value="InterPro"/>
</dbReference>
<accession>A0A1G5HFF8</accession>
<feature type="domain" description="Helix-turn-helix" evidence="2">
    <location>
        <begin position="7"/>
        <end position="54"/>
    </location>
</feature>
<evidence type="ECO:0000259" key="2">
    <source>
        <dbReference type="Pfam" id="PF12728"/>
    </source>
</evidence>
<sequence length="127" mass="13263">MDPLALDFAKAGELLDVSASTIRRLADAGEIQTVHVGRSRRVVVDSLKQWVETRAAPGYDASENEAGLAAEEKGGDACPSPNEAATGKDASSTEMDPARSGRSTTTPTDGDAAARLARRIGIERPPS</sequence>
<dbReference type="NCBIfam" id="TIGR01764">
    <property type="entry name" value="excise"/>
    <property type="match status" value="1"/>
</dbReference>
<gene>
    <name evidence="3" type="ORF">SAMN05661077_2744</name>
</gene>
<keyword evidence="4" id="KW-1185">Reference proteome</keyword>
<dbReference type="Proteomes" id="UP000183104">
    <property type="component" value="Unassembled WGS sequence"/>
</dbReference>
<dbReference type="AlphaFoldDB" id="A0A1G5HFF8"/>
<evidence type="ECO:0000313" key="3">
    <source>
        <dbReference type="EMBL" id="SCY62565.1"/>
    </source>
</evidence>
<evidence type="ECO:0000256" key="1">
    <source>
        <dbReference type="SAM" id="MobiDB-lite"/>
    </source>
</evidence>
<feature type="region of interest" description="Disordered" evidence="1">
    <location>
        <begin position="55"/>
        <end position="112"/>
    </location>
</feature>
<protein>
    <submittedName>
        <fullName evidence="3">DNA binding domain-containing protein, excisionase family</fullName>
    </submittedName>
</protein>
<organism evidence="3 4">
    <name type="scientific">Thiohalorhabdus denitrificans</name>
    <dbReference type="NCBI Taxonomy" id="381306"/>
    <lineage>
        <taxon>Bacteria</taxon>
        <taxon>Pseudomonadati</taxon>
        <taxon>Pseudomonadota</taxon>
        <taxon>Gammaproteobacteria</taxon>
        <taxon>Thiohalorhabdales</taxon>
        <taxon>Thiohalorhabdaceae</taxon>
        <taxon>Thiohalorhabdus</taxon>
    </lineage>
</organism>
<dbReference type="InterPro" id="IPR010093">
    <property type="entry name" value="SinI_DNA-bd"/>
</dbReference>
<dbReference type="Pfam" id="PF12728">
    <property type="entry name" value="HTH_17"/>
    <property type="match status" value="1"/>
</dbReference>
<dbReference type="RefSeq" id="WP_074471461.1">
    <property type="nucleotide sequence ID" value="NZ_FMUN01000008.1"/>
</dbReference>
<reference evidence="4" key="1">
    <citation type="submission" date="2016-10" db="EMBL/GenBank/DDBJ databases">
        <authorList>
            <person name="Varghese N."/>
        </authorList>
    </citation>
    <scope>NUCLEOTIDE SEQUENCE [LARGE SCALE GENOMIC DNA]</scope>
    <source>
        <strain evidence="4">HL 19</strain>
    </source>
</reference>
<dbReference type="InterPro" id="IPR041657">
    <property type="entry name" value="HTH_17"/>
</dbReference>
<dbReference type="OrthoDB" id="9806039at2"/>
<name>A0A1G5HFF8_9GAMM</name>
<dbReference type="EMBL" id="FMUN01000008">
    <property type="protein sequence ID" value="SCY62565.1"/>
    <property type="molecule type" value="Genomic_DNA"/>
</dbReference>
<evidence type="ECO:0000313" key="4">
    <source>
        <dbReference type="Proteomes" id="UP000183104"/>
    </source>
</evidence>